<evidence type="ECO:0000313" key="5">
    <source>
        <dbReference type="Proteomes" id="UP000604117"/>
    </source>
</evidence>
<dbReference type="PANTHER" id="PTHR30483">
    <property type="entry name" value="LEUCINE-SPECIFIC-BINDING PROTEIN"/>
    <property type="match status" value="1"/>
</dbReference>
<evidence type="ECO:0000313" key="4">
    <source>
        <dbReference type="EMBL" id="GIF71099.1"/>
    </source>
</evidence>
<dbReference type="SUPFAM" id="SSF53822">
    <property type="entry name" value="Periplasmic binding protein-like I"/>
    <property type="match status" value="1"/>
</dbReference>
<dbReference type="Gene3D" id="3.40.50.2300">
    <property type="match status" value="2"/>
</dbReference>
<dbReference type="EMBL" id="BONE01000003">
    <property type="protein sequence ID" value="GIF71099.1"/>
    <property type="molecule type" value="Genomic_DNA"/>
</dbReference>
<dbReference type="Pfam" id="PF13458">
    <property type="entry name" value="Peripla_BP_6"/>
    <property type="match status" value="1"/>
</dbReference>
<comment type="caution">
    <text evidence="4">The sequence shown here is derived from an EMBL/GenBank/DDBJ whole genome shotgun (WGS) entry which is preliminary data.</text>
</comment>
<dbReference type="InterPro" id="IPR028082">
    <property type="entry name" value="Peripla_BP_I"/>
</dbReference>
<sequence length="412" mass="44325">MWQLAHRSERVGSVSQMDRRKALRLFAGLGAAGFLAGCGTGSAGEAAEANELVSDEPIKIGLIAPQTAGYKDIGDEIARGFNLYLEMNDQRLGGHQVQLLVADEGETVESGKAALDGLLKQGVLALTGVVNSTVMLGIRDTVEQARIPLIGSAASPSALQSVVYIWRTSYVNNEAGQALGRYVAENVGGKVGIIAPDYEAGRDAVEGFRTAFGTTQTRMAAPVWTEYVAEPTKTFFRAKIDQVRRTNPEAIYCFYSGQAAVEFLRQLRADGYTGQVYAPGFLTEGAVLRELKRNEAKGVYTALNYSPDLNNAANRAFATAYRSAYEATPSGYAVASYDAAQVIDKAVRLAGANPTPQEVNLAMGKIGLVASPRGDWQFNQTRTPQQKWYLRQVQNDGPVLANVLINELATLG</sequence>
<keyword evidence="2" id="KW-0732">Signal</keyword>
<evidence type="ECO:0000259" key="3">
    <source>
        <dbReference type="Pfam" id="PF13458"/>
    </source>
</evidence>
<gene>
    <name evidence="4" type="ORF">Asi02nite_06170</name>
</gene>
<evidence type="ECO:0000256" key="2">
    <source>
        <dbReference type="ARBA" id="ARBA00022729"/>
    </source>
</evidence>
<protein>
    <submittedName>
        <fullName evidence="4">ABC transporter substrate-binding protein</fullName>
    </submittedName>
</protein>
<evidence type="ECO:0000256" key="1">
    <source>
        <dbReference type="ARBA" id="ARBA00010062"/>
    </source>
</evidence>
<keyword evidence="5" id="KW-1185">Reference proteome</keyword>
<proteinExistence type="inferred from homology"/>
<reference evidence="4 5" key="1">
    <citation type="submission" date="2021-01" db="EMBL/GenBank/DDBJ databases">
        <title>Whole genome shotgun sequence of Asanoa siamensis NBRC 107932.</title>
        <authorList>
            <person name="Komaki H."/>
            <person name="Tamura T."/>
        </authorList>
    </citation>
    <scope>NUCLEOTIDE SEQUENCE [LARGE SCALE GENOMIC DNA]</scope>
    <source>
        <strain evidence="4 5">NBRC 107932</strain>
    </source>
</reference>
<dbReference type="PROSITE" id="PS51318">
    <property type="entry name" value="TAT"/>
    <property type="match status" value="1"/>
</dbReference>
<dbReference type="InterPro" id="IPR028081">
    <property type="entry name" value="Leu-bd"/>
</dbReference>
<accession>A0ABQ4CIH2</accession>
<feature type="domain" description="Leucine-binding protein" evidence="3">
    <location>
        <begin position="57"/>
        <end position="397"/>
    </location>
</feature>
<dbReference type="InterPro" id="IPR051010">
    <property type="entry name" value="BCAA_transport"/>
</dbReference>
<dbReference type="InterPro" id="IPR006311">
    <property type="entry name" value="TAT_signal"/>
</dbReference>
<comment type="similarity">
    <text evidence="1">Belongs to the leucine-binding protein family.</text>
</comment>
<organism evidence="4 5">
    <name type="scientific">Asanoa siamensis</name>
    <dbReference type="NCBI Taxonomy" id="926357"/>
    <lineage>
        <taxon>Bacteria</taxon>
        <taxon>Bacillati</taxon>
        <taxon>Actinomycetota</taxon>
        <taxon>Actinomycetes</taxon>
        <taxon>Micromonosporales</taxon>
        <taxon>Micromonosporaceae</taxon>
        <taxon>Asanoa</taxon>
    </lineage>
</organism>
<name>A0ABQ4CIH2_9ACTN</name>
<dbReference type="Proteomes" id="UP000604117">
    <property type="component" value="Unassembled WGS sequence"/>
</dbReference>
<dbReference type="PANTHER" id="PTHR30483:SF6">
    <property type="entry name" value="PERIPLASMIC BINDING PROTEIN OF ABC TRANSPORTER FOR NATURAL AMINO ACIDS"/>
    <property type="match status" value="1"/>
</dbReference>